<feature type="transmembrane region" description="Helical" evidence="5">
    <location>
        <begin position="83"/>
        <end position="106"/>
    </location>
</feature>
<feature type="transmembrane region" description="Helical" evidence="5">
    <location>
        <begin position="147"/>
        <end position="165"/>
    </location>
</feature>
<feature type="transmembrane region" description="Helical" evidence="5">
    <location>
        <begin position="366"/>
        <end position="398"/>
    </location>
</feature>
<organism evidence="6 7">
    <name type="scientific">Hamadaea flava</name>
    <dbReference type="NCBI Taxonomy" id="1742688"/>
    <lineage>
        <taxon>Bacteria</taxon>
        <taxon>Bacillati</taxon>
        <taxon>Actinomycetota</taxon>
        <taxon>Actinomycetes</taxon>
        <taxon>Micromonosporales</taxon>
        <taxon>Micromonosporaceae</taxon>
        <taxon>Hamadaea</taxon>
    </lineage>
</organism>
<evidence type="ECO:0000256" key="2">
    <source>
        <dbReference type="ARBA" id="ARBA00022692"/>
    </source>
</evidence>
<dbReference type="Gene3D" id="1.10.3080.10">
    <property type="entry name" value="Clc chloride channel"/>
    <property type="match status" value="1"/>
</dbReference>
<dbReference type="PANTHER" id="PTHR43427">
    <property type="entry name" value="CHLORIDE CHANNEL PROTEIN CLC-E"/>
    <property type="match status" value="1"/>
</dbReference>
<keyword evidence="3 5" id="KW-1133">Transmembrane helix</keyword>
<feature type="transmembrane region" description="Helical" evidence="5">
    <location>
        <begin position="12"/>
        <end position="38"/>
    </location>
</feature>
<reference evidence="7" key="1">
    <citation type="journal article" date="2019" name="Int. J. Syst. Evol. Microbiol.">
        <title>The Global Catalogue of Microorganisms (GCM) 10K type strain sequencing project: providing services to taxonomists for standard genome sequencing and annotation.</title>
        <authorList>
            <consortium name="The Broad Institute Genomics Platform"/>
            <consortium name="The Broad Institute Genome Sequencing Center for Infectious Disease"/>
            <person name="Wu L."/>
            <person name="Ma J."/>
        </authorList>
    </citation>
    <scope>NUCLEOTIDE SEQUENCE [LARGE SCALE GENOMIC DNA]</scope>
    <source>
        <strain evidence="7">CGMCC 4.7289</strain>
    </source>
</reference>
<sequence>MAEPPTGRAYLRLILLGAAIGIPAALVAALFIASVHGLEHWLWGPGEPPWYAVLSLPVLGAIIVVLARRFLPGDGGHSPLKGLSTAATPISHAPGVFLAALGSLSYGAVLGPEAPVIALGSVVGMVANRYAKFDTQGASVISNAGQFSAISALFGGPLVAGMLLLEGGIGLGARLLPVLLPGLVAAAIGYLIFVGFGTWGGLDAPGLEVPDLPAYTGVHLGDLLIVVVVGVLSSFALARVHRLGTRVSEMKLPMPALLLAGGLAVGLLALLARALGANSQDVLFSGQTSVGVVATADSTKIVLVLLIAKFLAYAVCLGCGFRGGPIFPAIFLGVAIASLGVVWFDLSPTLALAGGAAAGMAAQTRLIFSPLLFAGLLVGASSLDVLPPAVLAVAAAWLTTKFLDRRAKPTVETVAPAD</sequence>
<feature type="transmembrane region" description="Helical" evidence="5">
    <location>
        <begin position="50"/>
        <end position="71"/>
    </location>
</feature>
<evidence type="ECO:0000256" key="1">
    <source>
        <dbReference type="ARBA" id="ARBA00004141"/>
    </source>
</evidence>
<feature type="transmembrane region" description="Helical" evidence="5">
    <location>
        <begin position="326"/>
        <end position="346"/>
    </location>
</feature>
<dbReference type="SUPFAM" id="SSF81340">
    <property type="entry name" value="Clc chloride channel"/>
    <property type="match status" value="1"/>
</dbReference>
<keyword evidence="7" id="KW-1185">Reference proteome</keyword>
<accession>A0ABV8LKB0</accession>
<feature type="transmembrane region" description="Helical" evidence="5">
    <location>
        <begin position="177"/>
        <end position="199"/>
    </location>
</feature>
<gene>
    <name evidence="6" type="ORF">ACFOZ4_12450</name>
</gene>
<keyword evidence="2 5" id="KW-0812">Transmembrane</keyword>
<dbReference type="InterPro" id="IPR001807">
    <property type="entry name" value="ClC"/>
</dbReference>
<name>A0ABV8LKB0_9ACTN</name>
<evidence type="ECO:0000313" key="6">
    <source>
        <dbReference type="EMBL" id="MFC4131415.1"/>
    </source>
</evidence>
<dbReference type="InterPro" id="IPR050368">
    <property type="entry name" value="ClC-type_chloride_channel"/>
</dbReference>
<feature type="transmembrane region" description="Helical" evidence="5">
    <location>
        <begin position="219"/>
        <end position="240"/>
    </location>
</feature>
<evidence type="ECO:0000313" key="7">
    <source>
        <dbReference type="Proteomes" id="UP001595816"/>
    </source>
</evidence>
<evidence type="ECO:0000256" key="4">
    <source>
        <dbReference type="ARBA" id="ARBA00023136"/>
    </source>
</evidence>
<protein>
    <submittedName>
        <fullName evidence="6">Chloride channel protein</fullName>
    </submittedName>
</protein>
<dbReference type="Pfam" id="PF00654">
    <property type="entry name" value="Voltage_CLC"/>
    <property type="match status" value="1"/>
</dbReference>
<dbReference type="EMBL" id="JBHSAY010000006">
    <property type="protein sequence ID" value="MFC4131415.1"/>
    <property type="molecule type" value="Genomic_DNA"/>
</dbReference>
<feature type="transmembrane region" description="Helical" evidence="5">
    <location>
        <begin position="252"/>
        <end position="275"/>
    </location>
</feature>
<dbReference type="InterPro" id="IPR014743">
    <property type="entry name" value="Cl-channel_core"/>
</dbReference>
<comment type="subcellular location">
    <subcellularLocation>
        <location evidence="1">Membrane</location>
        <topology evidence="1">Multi-pass membrane protein</topology>
    </subcellularLocation>
</comment>
<evidence type="ECO:0000256" key="5">
    <source>
        <dbReference type="SAM" id="Phobius"/>
    </source>
</evidence>
<comment type="caution">
    <text evidence="6">The sequence shown here is derived from an EMBL/GenBank/DDBJ whole genome shotgun (WGS) entry which is preliminary data.</text>
</comment>
<dbReference type="Proteomes" id="UP001595816">
    <property type="component" value="Unassembled WGS sequence"/>
</dbReference>
<dbReference type="RefSeq" id="WP_253754926.1">
    <property type="nucleotide sequence ID" value="NZ_JAMZDZ010000001.1"/>
</dbReference>
<proteinExistence type="predicted"/>
<feature type="transmembrane region" description="Helical" evidence="5">
    <location>
        <begin position="301"/>
        <end position="319"/>
    </location>
</feature>
<evidence type="ECO:0000256" key="3">
    <source>
        <dbReference type="ARBA" id="ARBA00022989"/>
    </source>
</evidence>
<keyword evidence="4 5" id="KW-0472">Membrane</keyword>